<keyword evidence="6 8" id="KW-1133">Transmembrane helix</keyword>
<dbReference type="Pfam" id="PF12832">
    <property type="entry name" value="MFS_1_like"/>
    <property type="match status" value="1"/>
</dbReference>
<dbReference type="PANTHER" id="PTHR23522:SF10">
    <property type="entry name" value="3-PHENYLPROPIONIC ACID TRANSPORTER-RELATED"/>
    <property type="match status" value="1"/>
</dbReference>
<keyword evidence="5 8" id="KW-0812">Transmembrane</keyword>
<dbReference type="GO" id="GO:0005886">
    <property type="term" value="C:plasma membrane"/>
    <property type="evidence" value="ECO:0007669"/>
    <property type="project" value="UniProtKB-SubCell"/>
</dbReference>
<dbReference type="RefSeq" id="WP_066102250.1">
    <property type="nucleotide sequence ID" value="NZ_CP016027.1"/>
</dbReference>
<name>A0A191ZJR6_9GAMM</name>
<dbReference type="KEGG" id="haz:A9404_12565"/>
<keyword evidence="4" id="KW-0997">Cell inner membrane</keyword>
<feature type="transmembrane region" description="Helical" evidence="8">
    <location>
        <begin position="374"/>
        <end position="393"/>
    </location>
</feature>
<feature type="transmembrane region" description="Helical" evidence="8">
    <location>
        <begin position="305"/>
        <end position="329"/>
    </location>
</feature>
<keyword evidence="3" id="KW-1003">Cell membrane</keyword>
<dbReference type="GO" id="GO:0015528">
    <property type="term" value="F:lactose:proton symporter activity"/>
    <property type="evidence" value="ECO:0007669"/>
    <property type="project" value="TreeGrafter"/>
</dbReference>
<evidence type="ECO:0000256" key="7">
    <source>
        <dbReference type="ARBA" id="ARBA00023136"/>
    </source>
</evidence>
<feature type="transmembrane region" description="Helical" evidence="8">
    <location>
        <begin position="12"/>
        <end position="33"/>
    </location>
</feature>
<evidence type="ECO:0000256" key="4">
    <source>
        <dbReference type="ARBA" id="ARBA00022519"/>
    </source>
</evidence>
<proteinExistence type="predicted"/>
<dbReference type="GO" id="GO:0030395">
    <property type="term" value="F:lactose binding"/>
    <property type="evidence" value="ECO:0007669"/>
    <property type="project" value="TreeGrafter"/>
</dbReference>
<dbReference type="STRING" id="1860122.A9404_12565"/>
<feature type="domain" description="Major facilitator superfamily associated" evidence="9">
    <location>
        <begin position="12"/>
        <end position="377"/>
    </location>
</feature>
<evidence type="ECO:0000259" key="9">
    <source>
        <dbReference type="Pfam" id="PF12832"/>
    </source>
</evidence>
<feature type="transmembrane region" description="Helical" evidence="8">
    <location>
        <begin position="141"/>
        <end position="160"/>
    </location>
</feature>
<keyword evidence="2" id="KW-0813">Transport</keyword>
<protein>
    <recommendedName>
        <fullName evidence="9">Major facilitator superfamily associated domain-containing protein</fullName>
    </recommendedName>
</protein>
<comment type="subcellular location">
    <subcellularLocation>
        <location evidence="1">Cell inner membrane</location>
        <topology evidence="1">Multi-pass membrane protein</topology>
    </subcellularLocation>
</comment>
<dbReference type="PIRSF" id="PIRSF004925">
    <property type="entry name" value="HcaT"/>
    <property type="match status" value="1"/>
</dbReference>
<dbReference type="Proteomes" id="UP000078596">
    <property type="component" value="Chromosome"/>
</dbReference>
<dbReference type="NCBIfam" id="NF037955">
    <property type="entry name" value="mfs"/>
    <property type="match status" value="1"/>
</dbReference>
<dbReference type="EMBL" id="CP016027">
    <property type="protein sequence ID" value="ANJ68092.1"/>
    <property type="molecule type" value="Genomic_DNA"/>
</dbReference>
<gene>
    <name evidence="10" type="ORF">A9404_12565</name>
</gene>
<dbReference type="OrthoDB" id="9150135at2"/>
<evidence type="ECO:0000313" key="11">
    <source>
        <dbReference type="Proteomes" id="UP000078596"/>
    </source>
</evidence>
<evidence type="ECO:0000256" key="1">
    <source>
        <dbReference type="ARBA" id="ARBA00004429"/>
    </source>
</evidence>
<dbReference type="InterPro" id="IPR026032">
    <property type="entry name" value="HcaT-like"/>
</dbReference>
<accession>A0A191ZJR6</accession>
<dbReference type="InterPro" id="IPR036259">
    <property type="entry name" value="MFS_trans_sf"/>
</dbReference>
<feature type="transmembrane region" description="Helical" evidence="8">
    <location>
        <begin position="45"/>
        <end position="68"/>
    </location>
</feature>
<dbReference type="PANTHER" id="PTHR23522">
    <property type="entry name" value="BLL5896 PROTEIN"/>
    <property type="match status" value="1"/>
</dbReference>
<feature type="transmembrane region" description="Helical" evidence="8">
    <location>
        <begin position="350"/>
        <end position="368"/>
    </location>
</feature>
<feature type="transmembrane region" description="Helical" evidence="8">
    <location>
        <begin position="249"/>
        <end position="272"/>
    </location>
</feature>
<evidence type="ECO:0000256" key="6">
    <source>
        <dbReference type="ARBA" id="ARBA00022989"/>
    </source>
</evidence>
<feature type="transmembrane region" description="Helical" evidence="8">
    <location>
        <begin position="279"/>
        <end position="299"/>
    </location>
</feature>
<dbReference type="Gene3D" id="1.20.1250.20">
    <property type="entry name" value="MFS general substrate transporter like domains"/>
    <property type="match status" value="2"/>
</dbReference>
<evidence type="ECO:0000256" key="8">
    <source>
        <dbReference type="SAM" id="Phobius"/>
    </source>
</evidence>
<evidence type="ECO:0000256" key="3">
    <source>
        <dbReference type="ARBA" id="ARBA00022475"/>
    </source>
</evidence>
<feature type="transmembrane region" description="Helical" evidence="8">
    <location>
        <begin position="166"/>
        <end position="187"/>
    </location>
</feature>
<keyword evidence="7 8" id="KW-0472">Membrane</keyword>
<feature type="transmembrane region" description="Helical" evidence="8">
    <location>
        <begin position="219"/>
        <end position="243"/>
    </location>
</feature>
<evidence type="ECO:0000313" key="10">
    <source>
        <dbReference type="EMBL" id="ANJ68092.1"/>
    </source>
</evidence>
<dbReference type="AlphaFoldDB" id="A0A191ZJR6"/>
<organism evidence="10 11">
    <name type="scientific">Halothiobacillus diazotrophicus</name>
    <dbReference type="NCBI Taxonomy" id="1860122"/>
    <lineage>
        <taxon>Bacteria</taxon>
        <taxon>Pseudomonadati</taxon>
        <taxon>Pseudomonadota</taxon>
        <taxon>Gammaproteobacteria</taxon>
        <taxon>Chromatiales</taxon>
        <taxon>Halothiobacillaceae</taxon>
        <taxon>Halothiobacillus</taxon>
    </lineage>
</organism>
<evidence type="ECO:0000256" key="5">
    <source>
        <dbReference type="ARBA" id="ARBA00022692"/>
    </source>
</evidence>
<keyword evidence="11" id="KW-1185">Reference proteome</keyword>
<dbReference type="InterPro" id="IPR024989">
    <property type="entry name" value="MFS_assoc_dom"/>
</dbReference>
<dbReference type="SUPFAM" id="SSF103473">
    <property type="entry name" value="MFS general substrate transporter"/>
    <property type="match status" value="1"/>
</dbReference>
<evidence type="ECO:0000256" key="2">
    <source>
        <dbReference type="ARBA" id="ARBA00022448"/>
    </source>
</evidence>
<feature type="transmembrane region" description="Helical" evidence="8">
    <location>
        <begin position="80"/>
        <end position="96"/>
    </location>
</feature>
<sequence length="412" mass="45153">MRESSWPADSLTAMRLTLFVYFLGYGIFLPYFSPFLLAQGFRPEQVGQLLAAIMAAKIVAPPLLGWWIDHSNRLMPVLRSMSWLATLLAGLVGVLVATQASFVWWLVVLGVFGLVWQPILSQLDVLTLRLVVGRSHVYSALRAWGSIGFIVSAVGFGWLLDSTPKAQQSVLLIGLLLVCLLGMALLLSRMPEPAHQPAAPHQAPRLTADFWHQFRQPALFGFLLMQFLINVAHGVYYAFFSIYLAQHGYSTGVIGLLWALGVVAEIVLFFVLPKFMRRVSVVILLAIALLLMALRWIMIGTLVDSLAWLLLAQLLHAASFGLTHAIGVATIHEHFTGRAQARGQAVLSGFSYGGGAALGLLLAGWLWVQMGPRAAFLVMTLVTLMALVLLGFCRRLVARVRPDDEVSGEVVG</sequence>
<reference evidence="10 11" key="1">
    <citation type="submission" date="2016-06" db="EMBL/GenBank/DDBJ databases">
        <title>Insight into the functional genes involving in sulfur oxidation in Pearl River water.</title>
        <authorList>
            <person name="Luo J."/>
            <person name="Tan X."/>
            <person name="Lin W."/>
        </authorList>
    </citation>
    <scope>NUCLEOTIDE SEQUENCE [LARGE SCALE GENOMIC DNA]</scope>
    <source>
        <strain evidence="10 11">LS2</strain>
    </source>
</reference>